<evidence type="ECO:0008006" key="3">
    <source>
        <dbReference type="Google" id="ProtNLM"/>
    </source>
</evidence>
<dbReference type="EMBL" id="OZ075141">
    <property type="protein sequence ID" value="CAL5031550.1"/>
    <property type="molecule type" value="Genomic_DNA"/>
</dbReference>
<dbReference type="InterPro" id="IPR042885">
    <property type="entry name" value="HIPP47/16"/>
</dbReference>
<sequence>MTKRKVVIQVTMPDARSRSRAMVLAAKANGVSSIAIAGALQDQLEVVGDGMDITRLVKCLDKKLCHAEILKVEEVKPQEKKKEDEKKKPEPKLCECPPTPCSYYHTPLHMAAVVCDNEDPRGLCHIL</sequence>
<protein>
    <recommendedName>
        <fullName evidence="3">ATFP4</fullName>
    </recommendedName>
</protein>
<accession>A0ABC9D5D9</accession>
<dbReference type="AlphaFoldDB" id="A0ABC9D5D9"/>
<gene>
    <name evidence="1" type="ORF">URODEC1_LOCUS81745</name>
</gene>
<proteinExistence type="predicted"/>
<dbReference type="Proteomes" id="UP001497457">
    <property type="component" value="Chromosome 31b"/>
</dbReference>
<evidence type="ECO:0000313" key="2">
    <source>
        <dbReference type="Proteomes" id="UP001497457"/>
    </source>
</evidence>
<organism evidence="1 2">
    <name type="scientific">Urochloa decumbens</name>
    <dbReference type="NCBI Taxonomy" id="240449"/>
    <lineage>
        <taxon>Eukaryota</taxon>
        <taxon>Viridiplantae</taxon>
        <taxon>Streptophyta</taxon>
        <taxon>Embryophyta</taxon>
        <taxon>Tracheophyta</taxon>
        <taxon>Spermatophyta</taxon>
        <taxon>Magnoliopsida</taxon>
        <taxon>Liliopsida</taxon>
        <taxon>Poales</taxon>
        <taxon>Poaceae</taxon>
        <taxon>PACMAD clade</taxon>
        <taxon>Panicoideae</taxon>
        <taxon>Panicodae</taxon>
        <taxon>Paniceae</taxon>
        <taxon>Melinidinae</taxon>
        <taxon>Urochloa</taxon>
    </lineage>
</organism>
<dbReference type="PANTHER" id="PTHR46932:SF4">
    <property type="entry name" value="ATFP4"/>
    <property type="match status" value="1"/>
</dbReference>
<name>A0ABC9D5D9_9POAL</name>
<dbReference type="PANTHER" id="PTHR46932">
    <property type="entry name" value="HEAVY METAL-ASSOCIATED ISOPRENYLATED PLANT PROTEIN 47"/>
    <property type="match status" value="1"/>
</dbReference>
<evidence type="ECO:0000313" key="1">
    <source>
        <dbReference type="EMBL" id="CAL5031550.1"/>
    </source>
</evidence>
<keyword evidence="2" id="KW-1185">Reference proteome</keyword>
<reference evidence="1" key="1">
    <citation type="submission" date="2024-10" db="EMBL/GenBank/DDBJ databases">
        <authorList>
            <person name="Ryan C."/>
        </authorList>
    </citation>
    <scope>NUCLEOTIDE SEQUENCE [LARGE SCALE GENOMIC DNA]</scope>
</reference>
<dbReference type="Gene3D" id="3.30.70.100">
    <property type="match status" value="1"/>
</dbReference>